<evidence type="ECO:0000313" key="3">
    <source>
        <dbReference type="Proteomes" id="UP000648482"/>
    </source>
</evidence>
<keyword evidence="3" id="KW-1185">Reference proteome</keyword>
<organism evidence="2 3">
    <name type="scientific">Pseudoalteromonas aliena SW19</name>
    <dbReference type="NCBI Taxonomy" id="1314866"/>
    <lineage>
        <taxon>Bacteria</taxon>
        <taxon>Pseudomonadati</taxon>
        <taxon>Pseudomonadota</taxon>
        <taxon>Gammaproteobacteria</taxon>
        <taxon>Alteromonadales</taxon>
        <taxon>Pseudoalteromonadaceae</taxon>
        <taxon>Pseudoalteromonas</taxon>
    </lineage>
</organism>
<name>A0ABR9E1N7_9GAMM</name>
<comment type="caution">
    <text evidence="2">The sequence shown here is derived from an EMBL/GenBank/DDBJ whole genome shotgun (WGS) entry which is preliminary data.</text>
</comment>
<evidence type="ECO:0000256" key="1">
    <source>
        <dbReference type="SAM" id="Phobius"/>
    </source>
</evidence>
<sequence length="48" mass="5806">MLPKLLQQNSRSFKVNYLKVKLLFYIIITYIQLNLSLLFNQFLLCLKK</sequence>
<reference evidence="2 3" key="1">
    <citation type="submission" date="2015-06" db="EMBL/GenBank/DDBJ databases">
        <title>Genome sequence of Pseudoalteromonas aliena.</title>
        <authorList>
            <person name="Xie B.-B."/>
            <person name="Rong J.-C."/>
            <person name="Qin Q.-L."/>
            <person name="Zhang Y.-Z."/>
        </authorList>
    </citation>
    <scope>NUCLEOTIDE SEQUENCE [LARGE SCALE GENOMIC DNA]</scope>
    <source>
        <strain evidence="2 3">SW19</strain>
    </source>
</reference>
<evidence type="ECO:0000313" key="2">
    <source>
        <dbReference type="EMBL" id="MBE0360512.1"/>
    </source>
</evidence>
<keyword evidence="1" id="KW-0472">Membrane</keyword>
<gene>
    <name evidence="2" type="ORF">PALI_a2509</name>
</gene>
<dbReference type="Proteomes" id="UP000648482">
    <property type="component" value="Unassembled WGS sequence"/>
</dbReference>
<keyword evidence="1" id="KW-0812">Transmembrane</keyword>
<keyword evidence="1" id="KW-1133">Transmembrane helix</keyword>
<proteinExistence type="predicted"/>
<evidence type="ECO:0008006" key="4">
    <source>
        <dbReference type="Google" id="ProtNLM"/>
    </source>
</evidence>
<accession>A0ABR9E1N7</accession>
<protein>
    <recommendedName>
        <fullName evidence="4">Transmembrane protein</fullName>
    </recommendedName>
</protein>
<feature type="transmembrane region" description="Helical" evidence="1">
    <location>
        <begin position="22"/>
        <end position="46"/>
    </location>
</feature>
<dbReference type="EMBL" id="AQGU01000027">
    <property type="protein sequence ID" value="MBE0360512.1"/>
    <property type="molecule type" value="Genomic_DNA"/>
</dbReference>